<keyword evidence="3" id="KW-1185">Reference proteome</keyword>
<reference evidence="3" key="1">
    <citation type="submission" date="2017-11" db="EMBL/GenBank/DDBJ databases">
        <authorList>
            <person name="Watanabe M."/>
            <person name="Kojima H."/>
        </authorList>
    </citation>
    <scope>NUCLEOTIDE SEQUENCE [LARGE SCALE GENOMIC DNA]</scope>
    <source>
        <strain evidence="3">Tokyo 01</strain>
    </source>
</reference>
<accession>A0A401FVD5</accession>
<dbReference type="CDD" id="cd03801">
    <property type="entry name" value="GT4_PimA-like"/>
    <property type="match status" value="1"/>
</dbReference>
<dbReference type="PANTHER" id="PTHR12526">
    <property type="entry name" value="GLYCOSYLTRANSFERASE"/>
    <property type="match status" value="1"/>
</dbReference>
<dbReference type="AlphaFoldDB" id="A0A401FVD5"/>
<dbReference type="RefSeq" id="WP_124328277.1">
    <property type="nucleotide sequence ID" value="NZ_BEXT01000001.1"/>
</dbReference>
<dbReference type="OrthoDB" id="9775208at2"/>
<dbReference type="Pfam" id="PF13692">
    <property type="entry name" value="Glyco_trans_1_4"/>
    <property type="match status" value="1"/>
</dbReference>
<dbReference type="InterPro" id="IPR028098">
    <property type="entry name" value="Glyco_trans_4-like_N"/>
</dbReference>
<dbReference type="Proteomes" id="UP000288096">
    <property type="component" value="Unassembled WGS sequence"/>
</dbReference>
<sequence>MAVQSRKKLCLIIPSHWSGTMGGTEYQVRCLLERLVREGRFDIYYLTRRYDAGFRPDGYRIIRIAGTDGIRRYGRCFDGPRLMRLLYQIRPDVIYQRNGGAYTGFAAAYARRYGCRMIWHIAHEDEVLPFQERFSMRSAIRCIDRRIFEYGIQNACHIIAQTRQQGHLLETYHGRRPDAVIPNFHPLPSEQICKEDAPVTIAWVANFKSWKQPEVFIRLAGDLEQRGEKVRCVMVGAPADWAPEWQRSLEEKIRRVRNLTCLGRQSVERVNAILAAAHIFVNTSLAEGFANTFIQAWMRSVPVVSLHCNPDGILEREGVGFFSGSYGKMLADVVRLIRNPGLRTQMGVNAQGYAAERHSERNIVRLTNLFAA</sequence>
<reference evidence="3" key="2">
    <citation type="submission" date="2019-01" db="EMBL/GenBank/DDBJ databases">
        <title>Genome sequence of Desulfonema ishimotonii strain Tokyo 01.</title>
        <authorList>
            <person name="Fukui M."/>
        </authorList>
    </citation>
    <scope>NUCLEOTIDE SEQUENCE [LARGE SCALE GENOMIC DNA]</scope>
    <source>
        <strain evidence="3">Tokyo 01</strain>
    </source>
</reference>
<evidence type="ECO:0000313" key="3">
    <source>
        <dbReference type="Proteomes" id="UP000288096"/>
    </source>
</evidence>
<feature type="domain" description="Glycosyltransferase subfamily 4-like N-terminal" evidence="1">
    <location>
        <begin position="21"/>
        <end position="184"/>
    </location>
</feature>
<dbReference type="Pfam" id="PF13439">
    <property type="entry name" value="Glyco_transf_4"/>
    <property type="match status" value="1"/>
</dbReference>
<dbReference type="EMBL" id="BEXT01000001">
    <property type="protein sequence ID" value="GBC60925.1"/>
    <property type="molecule type" value="Genomic_DNA"/>
</dbReference>
<organism evidence="2 3">
    <name type="scientific">Desulfonema ishimotonii</name>
    <dbReference type="NCBI Taxonomy" id="45657"/>
    <lineage>
        <taxon>Bacteria</taxon>
        <taxon>Pseudomonadati</taxon>
        <taxon>Thermodesulfobacteriota</taxon>
        <taxon>Desulfobacteria</taxon>
        <taxon>Desulfobacterales</taxon>
        <taxon>Desulfococcaceae</taxon>
        <taxon>Desulfonema</taxon>
    </lineage>
</organism>
<comment type="caution">
    <text evidence="2">The sequence shown here is derived from an EMBL/GenBank/DDBJ whole genome shotgun (WGS) entry which is preliminary data.</text>
</comment>
<dbReference type="SUPFAM" id="SSF53756">
    <property type="entry name" value="UDP-Glycosyltransferase/glycogen phosphorylase"/>
    <property type="match status" value="1"/>
</dbReference>
<evidence type="ECO:0000259" key="1">
    <source>
        <dbReference type="Pfam" id="PF13439"/>
    </source>
</evidence>
<protein>
    <recommendedName>
        <fullName evidence="1">Glycosyltransferase subfamily 4-like N-terminal domain-containing protein</fullName>
    </recommendedName>
</protein>
<evidence type="ECO:0000313" key="2">
    <source>
        <dbReference type="EMBL" id="GBC60925.1"/>
    </source>
</evidence>
<proteinExistence type="predicted"/>
<name>A0A401FVD5_9BACT</name>
<gene>
    <name evidence="2" type="ORF">DENIS_1885</name>
</gene>
<dbReference type="GO" id="GO:0016757">
    <property type="term" value="F:glycosyltransferase activity"/>
    <property type="evidence" value="ECO:0007669"/>
    <property type="project" value="UniProtKB-ARBA"/>
</dbReference>
<dbReference type="Gene3D" id="3.40.50.2000">
    <property type="entry name" value="Glycogen Phosphorylase B"/>
    <property type="match status" value="2"/>
</dbReference>